<dbReference type="GO" id="GO:0009097">
    <property type="term" value="P:isoleucine biosynthetic process"/>
    <property type="evidence" value="ECO:0007669"/>
    <property type="project" value="TreeGrafter"/>
</dbReference>
<feature type="compositionally biased region" description="Polar residues" evidence="5">
    <location>
        <begin position="540"/>
        <end position="550"/>
    </location>
</feature>
<evidence type="ECO:0000259" key="7">
    <source>
        <dbReference type="Pfam" id="PF02775"/>
    </source>
</evidence>
<gene>
    <name evidence="9" type="ORF">SAMN05443665_102681</name>
</gene>
<feature type="domain" description="Thiamine pyrophosphate enzyme N-terminal TPP-binding" evidence="8">
    <location>
        <begin position="4"/>
        <end position="120"/>
    </location>
</feature>
<name>A0A239MA86_9ACTN</name>
<dbReference type="GO" id="GO:0030976">
    <property type="term" value="F:thiamine pyrophosphate binding"/>
    <property type="evidence" value="ECO:0007669"/>
    <property type="project" value="InterPro"/>
</dbReference>
<evidence type="ECO:0000256" key="1">
    <source>
        <dbReference type="ARBA" id="ARBA00001964"/>
    </source>
</evidence>
<dbReference type="InterPro" id="IPR029035">
    <property type="entry name" value="DHS-like_NAD/FAD-binding_dom"/>
</dbReference>
<evidence type="ECO:0000256" key="5">
    <source>
        <dbReference type="SAM" id="MobiDB-lite"/>
    </source>
</evidence>
<dbReference type="Pfam" id="PF00205">
    <property type="entry name" value="TPP_enzyme_M"/>
    <property type="match status" value="1"/>
</dbReference>
<dbReference type="PANTHER" id="PTHR18968:SF13">
    <property type="entry name" value="ACETOLACTATE SYNTHASE CATALYTIC SUBUNIT, MITOCHONDRIAL"/>
    <property type="match status" value="1"/>
</dbReference>
<dbReference type="InterPro" id="IPR012000">
    <property type="entry name" value="Thiamin_PyroP_enz_cen_dom"/>
</dbReference>
<dbReference type="EMBL" id="FZOR01000026">
    <property type="protein sequence ID" value="SNT38759.1"/>
    <property type="molecule type" value="Genomic_DNA"/>
</dbReference>
<dbReference type="SUPFAM" id="SSF52518">
    <property type="entry name" value="Thiamin diphosphate-binding fold (THDP-binding)"/>
    <property type="match status" value="2"/>
</dbReference>
<dbReference type="CDD" id="cd07035">
    <property type="entry name" value="TPP_PYR_POX_like"/>
    <property type="match status" value="1"/>
</dbReference>
<protein>
    <submittedName>
        <fullName evidence="9">Acetolactate synthase-1/2/3 large subunit</fullName>
    </submittedName>
</protein>
<reference evidence="9 10" key="1">
    <citation type="submission" date="2017-06" db="EMBL/GenBank/DDBJ databases">
        <authorList>
            <person name="Kim H.J."/>
            <person name="Triplett B.A."/>
        </authorList>
    </citation>
    <scope>NUCLEOTIDE SEQUENCE [LARGE SCALE GENOMIC DNA]</scope>
    <source>
        <strain evidence="9 10">DSM 44715</strain>
    </source>
</reference>
<dbReference type="Pfam" id="PF02776">
    <property type="entry name" value="TPP_enzyme_N"/>
    <property type="match status" value="1"/>
</dbReference>
<dbReference type="PANTHER" id="PTHR18968">
    <property type="entry name" value="THIAMINE PYROPHOSPHATE ENZYMES"/>
    <property type="match status" value="1"/>
</dbReference>
<dbReference type="GO" id="GO:0050660">
    <property type="term" value="F:flavin adenine dinucleotide binding"/>
    <property type="evidence" value="ECO:0007669"/>
    <property type="project" value="TreeGrafter"/>
</dbReference>
<dbReference type="InterPro" id="IPR000399">
    <property type="entry name" value="TPP-bd_CS"/>
</dbReference>
<dbReference type="InterPro" id="IPR011766">
    <property type="entry name" value="TPP_enzyme_TPP-bd"/>
</dbReference>
<keyword evidence="10" id="KW-1185">Reference proteome</keyword>
<dbReference type="GO" id="GO:0003984">
    <property type="term" value="F:acetolactate synthase activity"/>
    <property type="evidence" value="ECO:0007669"/>
    <property type="project" value="TreeGrafter"/>
</dbReference>
<dbReference type="Pfam" id="PF02775">
    <property type="entry name" value="TPP_enzyme_C"/>
    <property type="match status" value="1"/>
</dbReference>
<evidence type="ECO:0000313" key="10">
    <source>
        <dbReference type="Proteomes" id="UP000198318"/>
    </source>
</evidence>
<comment type="similarity">
    <text evidence="2 4">Belongs to the TPP enzyme family.</text>
</comment>
<dbReference type="RefSeq" id="WP_089328528.1">
    <property type="nucleotide sequence ID" value="NZ_FZOR01000026.1"/>
</dbReference>
<dbReference type="Proteomes" id="UP000198318">
    <property type="component" value="Unassembled WGS sequence"/>
</dbReference>
<evidence type="ECO:0000259" key="6">
    <source>
        <dbReference type="Pfam" id="PF00205"/>
    </source>
</evidence>
<comment type="cofactor">
    <cofactor evidence="1">
        <name>thiamine diphosphate</name>
        <dbReference type="ChEBI" id="CHEBI:58937"/>
    </cofactor>
</comment>
<dbReference type="GO" id="GO:0009099">
    <property type="term" value="P:L-valine biosynthetic process"/>
    <property type="evidence" value="ECO:0007669"/>
    <property type="project" value="TreeGrafter"/>
</dbReference>
<dbReference type="GO" id="GO:0000287">
    <property type="term" value="F:magnesium ion binding"/>
    <property type="evidence" value="ECO:0007669"/>
    <property type="project" value="InterPro"/>
</dbReference>
<keyword evidence="3 4" id="KW-0786">Thiamine pyrophosphate</keyword>
<dbReference type="PROSITE" id="PS00187">
    <property type="entry name" value="TPP_ENZYMES"/>
    <property type="match status" value="1"/>
</dbReference>
<dbReference type="Gene3D" id="3.40.50.970">
    <property type="match status" value="2"/>
</dbReference>
<evidence type="ECO:0000256" key="3">
    <source>
        <dbReference type="ARBA" id="ARBA00023052"/>
    </source>
</evidence>
<dbReference type="InterPro" id="IPR012001">
    <property type="entry name" value="Thiamin_PyroP_enz_TPP-bd_dom"/>
</dbReference>
<evidence type="ECO:0000256" key="2">
    <source>
        <dbReference type="ARBA" id="ARBA00007812"/>
    </source>
</evidence>
<feature type="domain" description="Thiamine pyrophosphate enzyme central" evidence="6">
    <location>
        <begin position="192"/>
        <end position="322"/>
    </location>
</feature>
<dbReference type="InterPro" id="IPR029061">
    <property type="entry name" value="THDP-binding"/>
</dbReference>
<feature type="region of interest" description="Disordered" evidence="5">
    <location>
        <begin position="531"/>
        <end position="550"/>
    </location>
</feature>
<dbReference type="AlphaFoldDB" id="A0A239MA86"/>
<dbReference type="CDD" id="cd00568">
    <property type="entry name" value="TPP_enzymes"/>
    <property type="match status" value="1"/>
</dbReference>
<evidence type="ECO:0000313" key="9">
    <source>
        <dbReference type="EMBL" id="SNT38759.1"/>
    </source>
</evidence>
<feature type="domain" description="Thiamine pyrophosphate enzyme TPP-binding" evidence="7">
    <location>
        <begin position="387"/>
        <end position="527"/>
    </location>
</feature>
<sequence>MAVMTGGEALVAALAAHGADTVFGIPGTHNLTVYAAMARHGIRHVSPRHEQGAGYAADGYARSSGRPGVCLTTTGPAILNAAAAAAQAYSDSVPVLFVSPGMPLRHPGRGNGLLHEVKDQSAAMAAVLGRSHRVASVGEIPLAVAQAWTDLTSGRPRPVHLEIPLDLLEERAEVTAAGPVPAADRIPAAEAVDAAAAACAAARRPVLVVGGGAARAGGEVVRLAEAVGAPVVSTANGKGVVPEDHPLFVGAGLQHQCVLDLMDDSDLVIAVGTEFAPSDWWIGLPDLSGKVLRVDVDPAQIVTNVIPEVSLVGDAALALRALLARTGAAGAEGPAGPAAERAARWRALHRAAARDEGAPWLPIVSAIAEALPRDAIVASDSAMACYYGALSNLPLHRPGGFLYPTGGGTLGFGLPAGIGAKIAHPGTAVLVLQGDGGTMFTVAELAAAAELGIALPVVVVDNGGYGEIRNEMADRDEPVHAVALGGPDFPALARSLGCHGVRAGDPAELTGAIKTALEADRPTLIHVREESRAARGMASASDTVSARGTA</sequence>
<evidence type="ECO:0000259" key="8">
    <source>
        <dbReference type="Pfam" id="PF02776"/>
    </source>
</evidence>
<dbReference type="SUPFAM" id="SSF52467">
    <property type="entry name" value="DHS-like NAD/FAD-binding domain"/>
    <property type="match status" value="1"/>
</dbReference>
<proteinExistence type="inferred from homology"/>
<organism evidence="9 10">
    <name type="scientific">Actinomadura meyerae</name>
    <dbReference type="NCBI Taxonomy" id="240840"/>
    <lineage>
        <taxon>Bacteria</taxon>
        <taxon>Bacillati</taxon>
        <taxon>Actinomycetota</taxon>
        <taxon>Actinomycetes</taxon>
        <taxon>Streptosporangiales</taxon>
        <taxon>Thermomonosporaceae</taxon>
        <taxon>Actinomadura</taxon>
    </lineage>
</organism>
<dbReference type="OrthoDB" id="4959782at2"/>
<dbReference type="GO" id="GO:0005948">
    <property type="term" value="C:acetolactate synthase complex"/>
    <property type="evidence" value="ECO:0007669"/>
    <property type="project" value="TreeGrafter"/>
</dbReference>
<evidence type="ECO:0000256" key="4">
    <source>
        <dbReference type="RuleBase" id="RU362132"/>
    </source>
</evidence>
<dbReference type="InterPro" id="IPR045229">
    <property type="entry name" value="TPP_enz"/>
</dbReference>
<dbReference type="NCBIfam" id="NF005712">
    <property type="entry name" value="PRK07524.1"/>
    <property type="match status" value="1"/>
</dbReference>
<dbReference type="Gene3D" id="3.40.50.1220">
    <property type="entry name" value="TPP-binding domain"/>
    <property type="match status" value="1"/>
</dbReference>
<accession>A0A239MA86</accession>